<evidence type="ECO:0000313" key="2">
    <source>
        <dbReference type="EMBL" id="MBB3998500.1"/>
    </source>
</evidence>
<accession>A0A7W6EBX4</accession>
<reference evidence="2 3" key="1">
    <citation type="submission" date="2020-08" db="EMBL/GenBank/DDBJ databases">
        <title>Genomic Encyclopedia of Type Strains, Phase IV (KMG-IV): sequencing the most valuable type-strain genomes for metagenomic binning, comparative biology and taxonomic classification.</title>
        <authorList>
            <person name="Goeker M."/>
        </authorList>
    </citation>
    <scope>NUCLEOTIDE SEQUENCE [LARGE SCALE GENOMIC DNA]</scope>
    <source>
        <strain evidence="2 3">DSM 102238</strain>
    </source>
</reference>
<dbReference type="RefSeq" id="WP_183200043.1">
    <property type="nucleotide sequence ID" value="NZ_JACIEK010000005.1"/>
</dbReference>
<dbReference type="AlphaFoldDB" id="A0A7W6EBX4"/>
<comment type="caution">
    <text evidence="2">The sequence shown here is derived from an EMBL/GenBank/DDBJ whole genome shotgun (WGS) entry which is preliminary data.</text>
</comment>
<dbReference type="Gene3D" id="2.40.10.220">
    <property type="entry name" value="predicted glycosyltransferase like domains"/>
    <property type="match status" value="1"/>
</dbReference>
<dbReference type="Pfam" id="PF07238">
    <property type="entry name" value="PilZ"/>
    <property type="match status" value="1"/>
</dbReference>
<dbReference type="InterPro" id="IPR009875">
    <property type="entry name" value="PilZ_domain"/>
</dbReference>
<keyword evidence="3" id="KW-1185">Reference proteome</keyword>
<feature type="domain" description="PilZ" evidence="1">
    <location>
        <begin position="28"/>
        <end position="112"/>
    </location>
</feature>
<dbReference type="Proteomes" id="UP000542776">
    <property type="component" value="Unassembled WGS sequence"/>
</dbReference>
<organism evidence="2 3">
    <name type="scientific">Aureimonas pseudogalii</name>
    <dbReference type="NCBI Taxonomy" id="1744844"/>
    <lineage>
        <taxon>Bacteria</taxon>
        <taxon>Pseudomonadati</taxon>
        <taxon>Pseudomonadota</taxon>
        <taxon>Alphaproteobacteria</taxon>
        <taxon>Hyphomicrobiales</taxon>
        <taxon>Aurantimonadaceae</taxon>
        <taxon>Aureimonas</taxon>
    </lineage>
</organism>
<evidence type="ECO:0000259" key="1">
    <source>
        <dbReference type="Pfam" id="PF07238"/>
    </source>
</evidence>
<dbReference type="EMBL" id="JACIEK010000005">
    <property type="protein sequence ID" value="MBB3998500.1"/>
    <property type="molecule type" value="Genomic_DNA"/>
</dbReference>
<protein>
    <recommendedName>
        <fullName evidence="1">PilZ domain-containing protein</fullName>
    </recommendedName>
</protein>
<dbReference type="GO" id="GO:0035438">
    <property type="term" value="F:cyclic-di-GMP binding"/>
    <property type="evidence" value="ECO:0007669"/>
    <property type="project" value="InterPro"/>
</dbReference>
<evidence type="ECO:0000313" key="3">
    <source>
        <dbReference type="Proteomes" id="UP000542776"/>
    </source>
</evidence>
<sequence>MPQVAGAEPLCRGPPVAAIDPSAGGDSERRIAPRVRTLKRAQILFNNRFSTLDCVVRNISATGALLTIDAAAPLPRTFELRVGDEEAIRPAKLVYRRELFAGIHFLDLPDDGESAPPLAQAQDIAASFDAQAAAASLRIVPAPLPRGLVACFSWF</sequence>
<proteinExistence type="predicted"/>
<dbReference type="SUPFAM" id="SSF141371">
    <property type="entry name" value="PilZ domain-like"/>
    <property type="match status" value="1"/>
</dbReference>
<name>A0A7W6EBX4_9HYPH</name>
<gene>
    <name evidence="2" type="ORF">GGR04_002341</name>
</gene>